<dbReference type="Proteomes" id="UP001057452">
    <property type="component" value="Chromosome 23"/>
</dbReference>
<evidence type="ECO:0000313" key="1">
    <source>
        <dbReference type="EMBL" id="KAI4802695.1"/>
    </source>
</evidence>
<comment type="caution">
    <text evidence="1">The sequence shown here is derived from an EMBL/GenBank/DDBJ whole genome shotgun (WGS) entry which is preliminary data.</text>
</comment>
<organism evidence="1 2">
    <name type="scientific">Chaenocephalus aceratus</name>
    <name type="common">Blackfin icefish</name>
    <name type="synonym">Chaenichthys aceratus</name>
    <dbReference type="NCBI Taxonomy" id="36190"/>
    <lineage>
        <taxon>Eukaryota</taxon>
        <taxon>Metazoa</taxon>
        <taxon>Chordata</taxon>
        <taxon>Craniata</taxon>
        <taxon>Vertebrata</taxon>
        <taxon>Euteleostomi</taxon>
        <taxon>Actinopterygii</taxon>
        <taxon>Neopterygii</taxon>
        <taxon>Teleostei</taxon>
        <taxon>Neoteleostei</taxon>
        <taxon>Acanthomorphata</taxon>
        <taxon>Eupercaria</taxon>
        <taxon>Perciformes</taxon>
        <taxon>Notothenioidei</taxon>
        <taxon>Channichthyidae</taxon>
        <taxon>Chaenocephalus</taxon>
    </lineage>
</organism>
<dbReference type="EMBL" id="CM043807">
    <property type="protein sequence ID" value="KAI4802695.1"/>
    <property type="molecule type" value="Genomic_DNA"/>
</dbReference>
<proteinExistence type="predicted"/>
<reference evidence="1" key="1">
    <citation type="submission" date="2022-05" db="EMBL/GenBank/DDBJ databases">
        <title>Chromosome-level genome of Chaenocephalus aceratus.</title>
        <authorList>
            <person name="Park H."/>
        </authorList>
    </citation>
    <scope>NUCLEOTIDE SEQUENCE</scope>
    <source>
        <strain evidence="1">KU_202001</strain>
    </source>
</reference>
<sequence length="101" mass="11487">MTGEPFARASGVWKSGGERVKEEEIKRGRAEEKHSGREGEREGEGGSSDQVRITERERSCRNSPFYTEKKQPSTTDISSSRPLLCKKRVFHQCTCTRILQL</sequence>
<evidence type="ECO:0000313" key="2">
    <source>
        <dbReference type="Proteomes" id="UP001057452"/>
    </source>
</evidence>
<gene>
    <name evidence="1" type="ORF">KUCAC02_006277</name>
</gene>
<name>A0ACB9VRV5_CHAAC</name>
<accession>A0ACB9VRV5</accession>
<protein>
    <submittedName>
        <fullName evidence="1">Uncharacterized protein</fullName>
    </submittedName>
</protein>
<keyword evidence="2" id="KW-1185">Reference proteome</keyword>